<evidence type="ECO:0000313" key="6">
    <source>
        <dbReference type="Proteomes" id="UP000472262"/>
    </source>
</evidence>
<dbReference type="InterPro" id="IPR023214">
    <property type="entry name" value="HAD_sf"/>
</dbReference>
<proteinExistence type="inferred from homology"/>
<keyword evidence="3" id="KW-0378">Hydrolase</keyword>
<dbReference type="SUPFAM" id="SSF56784">
    <property type="entry name" value="HAD-like"/>
    <property type="match status" value="1"/>
</dbReference>
<dbReference type="InterPro" id="IPR008380">
    <property type="entry name" value="HAD-SF_hydro_IG_5-nucl"/>
</dbReference>
<dbReference type="GO" id="GO:0008253">
    <property type="term" value="F:5'-nucleotidase activity"/>
    <property type="evidence" value="ECO:0007669"/>
    <property type="project" value="TreeGrafter"/>
</dbReference>
<evidence type="ECO:0000313" key="5">
    <source>
        <dbReference type="Ensembl" id="ENSSGRP00000038299.1"/>
    </source>
</evidence>
<dbReference type="Proteomes" id="UP000472262">
    <property type="component" value="Unassembled WGS sequence"/>
</dbReference>
<comment type="similarity">
    <text evidence="1">Belongs to the 5'(3')-deoxyribonucleotidase family.</text>
</comment>
<evidence type="ECO:0000256" key="3">
    <source>
        <dbReference type="ARBA" id="ARBA00022801"/>
    </source>
</evidence>
<reference evidence="5" key="1">
    <citation type="submission" date="2025-08" db="UniProtKB">
        <authorList>
            <consortium name="Ensembl"/>
        </authorList>
    </citation>
    <scope>IDENTIFICATION</scope>
</reference>
<dbReference type="GO" id="GO:0046872">
    <property type="term" value="F:metal ion binding"/>
    <property type="evidence" value="ECO:0007669"/>
    <property type="project" value="UniProtKB-KW"/>
</dbReference>
<dbReference type="AlphaFoldDB" id="A0A672MKR7"/>
<organism evidence="5 6">
    <name type="scientific">Sinocyclocheilus grahami</name>
    <name type="common">Dianchi golden-line fish</name>
    <name type="synonym">Barbus grahami</name>
    <dbReference type="NCBI Taxonomy" id="75366"/>
    <lineage>
        <taxon>Eukaryota</taxon>
        <taxon>Metazoa</taxon>
        <taxon>Chordata</taxon>
        <taxon>Craniata</taxon>
        <taxon>Vertebrata</taxon>
        <taxon>Euteleostomi</taxon>
        <taxon>Actinopterygii</taxon>
        <taxon>Neopterygii</taxon>
        <taxon>Teleostei</taxon>
        <taxon>Ostariophysi</taxon>
        <taxon>Cypriniformes</taxon>
        <taxon>Cyprinidae</taxon>
        <taxon>Cyprininae</taxon>
        <taxon>Sinocyclocheilus</taxon>
    </lineage>
</organism>
<evidence type="ECO:0000256" key="1">
    <source>
        <dbReference type="ARBA" id="ARBA00009589"/>
    </source>
</evidence>
<name>A0A672MKR7_SINGR</name>
<dbReference type="PANTHER" id="PTHR12103">
    <property type="entry name" value="5'-NUCLEOTIDASE DOMAIN-CONTAINING"/>
    <property type="match status" value="1"/>
</dbReference>
<sequence>KSAKIGPYFAINYSLNALNAPRCWFFQTFSLSPLLSRGLVYDTTYGNVLKIDSNGNILVCMHGFVYLRGGQVDEYYPNKFIQRDDTDRFYILNTLFNLSETYLYACLVDFFTKSTRYKNCQKGFKHGDLFMSHRSMFQDVRDAMDHLHDTNPKKPWRSYFDLVVVDTRKPMFFAGGTVLRQVDTDTGKLRIGTYTGELQHGTVYSGGSSDIVCDLLDVRGKDILYVGDHIFGDILKSKKRQGWKTFLVVPELVKELHVWAEKASMFEELKHLDIFLAELYQHLDSGSQECPDISAIQNRIKMVTYGMDLCYGKMGSLLRCGSTKTLFASQLLRYADIYSTTCLNLLNYPFSYLFRAPLVLLPHEAAVESQAKDQIAELSEHMLKTTNIKV</sequence>
<dbReference type="InterPro" id="IPR036412">
    <property type="entry name" value="HAD-like_sf"/>
</dbReference>
<protein>
    <submittedName>
        <fullName evidence="5">Cytosolic purine 5'-nucleotidase-like</fullName>
    </submittedName>
</protein>
<keyword evidence="4" id="KW-0460">Magnesium</keyword>
<dbReference type="Ensembl" id="ENSSGRT00000041072.1">
    <property type="protein sequence ID" value="ENSSGRP00000038299.1"/>
    <property type="gene ID" value="ENSSGRG00000020960.1"/>
</dbReference>
<evidence type="ECO:0000256" key="2">
    <source>
        <dbReference type="ARBA" id="ARBA00022723"/>
    </source>
</evidence>
<dbReference type="Gene3D" id="3.40.50.1000">
    <property type="entry name" value="HAD superfamily/HAD-like"/>
    <property type="match status" value="1"/>
</dbReference>
<keyword evidence="6" id="KW-1185">Reference proteome</keyword>
<gene>
    <name evidence="5" type="primary">LOC107567439</name>
</gene>
<keyword evidence="2" id="KW-0479">Metal-binding</keyword>
<reference evidence="5" key="2">
    <citation type="submission" date="2025-09" db="UniProtKB">
        <authorList>
            <consortium name="Ensembl"/>
        </authorList>
    </citation>
    <scope>IDENTIFICATION</scope>
</reference>
<evidence type="ECO:0000256" key="4">
    <source>
        <dbReference type="ARBA" id="ARBA00022842"/>
    </source>
</evidence>
<dbReference type="PANTHER" id="PTHR12103:SF18">
    <property type="entry name" value="5'-NUCLEOTIDASE DOMAIN-CONTAINING PROTEIN 4"/>
    <property type="match status" value="1"/>
</dbReference>
<dbReference type="Pfam" id="PF05761">
    <property type="entry name" value="5_nucleotid"/>
    <property type="match status" value="2"/>
</dbReference>
<accession>A0A672MKR7</accession>